<proteinExistence type="predicted"/>
<evidence type="ECO:0000313" key="1">
    <source>
        <dbReference type="EMBL" id="KAI0085166.1"/>
    </source>
</evidence>
<dbReference type="Proteomes" id="UP001055072">
    <property type="component" value="Unassembled WGS sequence"/>
</dbReference>
<reference evidence="1" key="1">
    <citation type="journal article" date="2021" name="Environ. Microbiol.">
        <title>Gene family expansions and transcriptome signatures uncover fungal adaptations to wood decay.</title>
        <authorList>
            <person name="Hage H."/>
            <person name="Miyauchi S."/>
            <person name="Viragh M."/>
            <person name="Drula E."/>
            <person name="Min B."/>
            <person name="Chaduli D."/>
            <person name="Navarro D."/>
            <person name="Favel A."/>
            <person name="Norest M."/>
            <person name="Lesage-Meessen L."/>
            <person name="Balint B."/>
            <person name="Merenyi Z."/>
            <person name="de Eugenio L."/>
            <person name="Morin E."/>
            <person name="Martinez A.T."/>
            <person name="Baldrian P."/>
            <person name="Stursova M."/>
            <person name="Martinez M.J."/>
            <person name="Novotny C."/>
            <person name="Magnuson J.K."/>
            <person name="Spatafora J.W."/>
            <person name="Maurice S."/>
            <person name="Pangilinan J."/>
            <person name="Andreopoulos W."/>
            <person name="LaButti K."/>
            <person name="Hundley H."/>
            <person name="Na H."/>
            <person name="Kuo A."/>
            <person name="Barry K."/>
            <person name="Lipzen A."/>
            <person name="Henrissat B."/>
            <person name="Riley R."/>
            <person name="Ahrendt S."/>
            <person name="Nagy L.G."/>
            <person name="Grigoriev I.V."/>
            <person name="Martin F."/>
            <person name="Rosso M.N."/>
        </authorList>
    </citation>
    <scope>NUCLEOTIDE SEQUENCE</scope>
    <source>
        <strain evidence="1">CBS 384.51</strain>
    </source>
</reference>
<keyword evidence="2" id="KW-1185">Reference proteome</keyword>
<dbReference type="EMBL" id="MU274934">
    <property type="protein sequence ID" value="KAI0085166.1"/>
    <property type="molecule type" value="Genomic_DNA"/>
</dbReference>
<comment type="caution">
    <text evidence="1">The sequence shown here is derived from an EMBL/GenBank/DDBJ whole genome shotgun (WGS) entry which is preliminary data.</text>
</comment>
<organism evidence="1 2">
    <name type="scientific">Irpex rosettiformis</name>
    <dbReference type="NCBI Taxonomy" id="378272"/>
    <lineage>
        <taxon>Eukaryota</taxon>
        <taxon>Fungi</taxon>
        <taxon>Dikarya</taxon>
        <taxon>Basidiomycota</taxon>
        <taxon>Agaricomycotina</taxon>
        <taxon>Agaricomycetes</taxon>
        <taxon>Polyporales</taxon>
        <taxon>Irpicaceae</taxon>
        <taxon>Irpex</taxon>
    </lineage>
</organism>
<name>A0ACB8TTA2_9APHY</name>
<gene>
    <name evidence="1" type="ORF">BDY19DRAFT_997051</name>
</gene>
<evidence type="ECO:0000313" key="2">
    <source>
        <dbReference type="Proteomes" id="UP001055072"/>
    </source>
</evidence>
<protein>
    <submittedName>
        <fullName evidence="1">Uncharacterized protein</fullName>
    </submittedName>
</protein>
<sequence length="210" mass="23550">MSTPVVCDNRHWPMMLTEYKKRDDNYLAALGWYDVHVFGLVSNGTKAAVIQAWTAKGPNENRPPEVYITERNTCAFNLSEPFDVLHYALFLCKMKNLSLFNYLNCSDTAQFDNAMETLRLSIELEDFGQWTVSRHQGDVRKSDASRAKSKGGEDNTKPQDQANAGQRLADLDPSGKHQEARKPTNLAAVSSTSKATVREGKKENMASTTR</sequence>
<accession>A0ACB8TTA2</accession>